<protein>
    <submittedName>
        <fullName evidence="4">Peptidase</fullName>
    </submittedName>
</protein>
<dbReference type="InterPro" id="IPR026466">
    <property type="entry name" value="Fim_isopep_form_D2_dom"/>
</dbReference>
<feature type="domain" description="SpaA-like prealbumin fold" evidence="3">
    <location>
        <begin position="417"/>
        <end position="528"/>
    </location>
</feature>
<keyword evidence="5" id="KW-1185">Reference proteome</keyword>
<evidence type="ECO:0000313" key="5">
    <source>
        <dbReference type="Proteomes" id="UP000215433"/>
    </source>
</evidence>
<dbReference type="Gene3D" id="2.60.40.740">
    <property type="match status" value="1"/>
</dbReference>
<dbReference type="SUPFAM" id="SSF117074">
    <property type="entry name" value="Hypothetical protein PA1324"/>
    <property type="match status" value="1"/>
</dbReference>
<proteinExistence type="predicted"/>
<dbReference type="Gene3D" id="2.60.40.10">
    <property type="entry name" value="Immunoglobulins"/>
    <property type="match status" value="1"/>
</dbReference>
<gene>
    <name evidence="4" type="ORF">Tam10B_1291</name>
</gene>
<feature type="transmembrane region" description="Helical" evidence="1">
    <location>
        <begin position="560"/>
        <end position="581"/>
    </location>
</feature>
<dbReference type="InterPro" id="IPR041033">
    <property type="entry name" value="SpaA_PFL_dom_1"/>
</dbReference>
<evidence type="ECO:0000313" key="4">
    <source>
        <dbReference type="EMBL" id="OXN00421.1"/>
    </source>
</evidence>
<keyword evidence="1" id="KW-0472">Membrane</keyword>
<dbReference type="EMBL" id="NEWD01000016">
    <property type="protein sequence ID" value="OXN00421.1"/>
    <property type="molecule type" value="Genomic_DNA"/>
</dbReference>
<evidence type="ECO:0000256" key="2">
    <source>
        <dbReference type="SAM" id="SignalP"/>
    </source>
</evidence>
<keyword evidence="1" id="KW-0812">Transmembrane</keyword>
<name>A0A229VXR7_9BIFI</name>
<dbReference type="GO" id="GO:0005975">
    <property type="term" value="P:carbohydrate metabolic process"/>
    <property type="evidence" value="ECO:0007669"/>
    <property type="project" value="UniProtKB-ARBA"/>
</dbReference>
<organism evidence="4 5">
    <name type="scientific">Bifidobacterium vansinderenii</name>
    <dbReference type="NCBI Taxonomy" id="1984871"/>
    <lineage>
        <taxon>Bacteria</taxon>
        <taxon>Bacillati</taxon>
        <taxon>Actinomycetota</taxon>
        <taxon>Actinomycetes</taxon>
        <taxon>Bifidobacteriales</taxon>
        <taxon>Bifidobacteriaceae</taxon>
        <taxon>Bifidobacterium</taxon>
    </lineage>
</organism>
<accession>A0A229VXR7</accession>
<feature type="signal peptide" evidence="2">
    <location>
        <begin position="1"/>
        <end position="31"/>
    </location>
</feature>
<keyword evidence="2" id="KW-0732">Signal</keyword>
<dbReference type="NCBIfam" id="TIGR04226">
    <property type="entry name" value="RrgB_K2N_iso_D2"/>
    <property type="match status" value="1"/>
</dbReference>
<reference evidence="4 5" key="1">
    <citation type="submission" date="2017-05" db="EMBL/GenBank/DDBJ databases">
        <title>Bifidobacterium vansinderenii sp. nov.</title>
        <authorList>
            <person name="Lugli G.A."/>
            <person name="Duranti S."/>
            <person name="Mangifesta M."/>
        </authorList>
    </citation>
    <scope>NUCLEOTIDE SEQUENCE [LARGE SCALE GENOMIC DNA]</scope>
    <source>
        <strain evidence="4 5">Tam10B</strain>
    </source>
</reference>
<dbReference type="AlphaFoldDB" id="A0A229VXR7"/>
<evidence type="ECO:0000256" key="1">
    <source>
        <dbReference type="SAM" id="Phobius"/>
    </source>
</evidence>
<keyword evidence="1" id="KW-1133">Transmembrane helix</keyword>
<comment type="caution">
    <text evidence="4">The sequence shown here is derived from an EMBL/GenBank/DDBJ whole genome shotgun (WGS) entry which is preliminary data.</text>
</comment>
<dbReference type="Pfam" id="PF17802">
    <property type="entry name" value="SpaA"/>
    <property type="match status" value="1"/>
</dbReference>
<dbReference type="InterPro" id="IPR013783">
    <property type="entry name" value="Ig-like_fold"/>
</dbReference>
<feature type="chain" id="PRO_5013211960" evidence="2">
    <location>
        <begin position="32"/>
        <end position="590"/>
    </location>
</feature>
<evidence type="ECO:0000259" key="3">
    <source>
        <dbReference type="Pfam" id="PF17802"/>
    </source>
</evidence>
<sequence length="590" mass="61377">MEKFVLGKKVVAAAAAMAALSSFGFAGTAFAADPAPAAGNATITLKSTNNTDQAAENLPTLGGRRFAAYKIGSYSNPTFTADGSKVQSLDVTADAAVKAAVEQAVKDAGIDLTGKPDSVDTLAWVLAAASTENPNGATPVTADQFRAFANSLAKQIVAEDKAVGGKDNGADLLAPAADQAAANATDKTMDLTVPEGYYLIIQHNDANPVYGDDGFVDGLPVVVGTTIGNPDGKQLNTTYKGLTLGSALIKPQEVPVLKTADKKDASNGDKVKFTITSHVPNFLDVATYRLSDTDVDFSNPAVDDLHVTVDGKDVTADAKAHFTMGKSTKLVQDAQSKAWSWQDTDDANSWYFDGSYLLDQANSGKQIVITYSATKNAKDAAGSTNESQNTVYGGATFKEDMAPKDGTSTVKVGSFEFGLHKVDKKGADVAGAKFTVQRDVNGDGQFADDEYIKLSAGGQDGKVAGDWDTVTNENDAAVFTTAADGTLSFKGLAHGDYKVNETKVADGFLDIKPVFTIHVDDKGAVTVTKGTAGDLVSDPANKVVTVTNVRNIPELSQTGAAGIVLTTLVAAMVAAGAVVIIRMARKQTAR</sequence>
<dbReference type="Proteomes" id="UP000215433">
    <property type="component" value="Unassembled WGS sequence"/>
</dbReference>